<dbReference type="STRING" id="1123071.SAMN02745181_1172"/>
<keyword evidence="1" id="KW-0175">Coiled coil</keyword>
<feature type="transmembrane region" description="Helical" evidence="2">
    <location>
        <begin position="251"/>
        <end position="270"/>
    </location>
</feature>
<evidence type="ECO:0000259" key="3">
    <source>
        <dbReference type="Pfam" id="PF14237"/>
    </source>
</evidence>
<keyword evidence="2" id="KW-0812">Transmembrane</keyword>
<dbReference type="OrthoDB" id="195400at2"/>
<feature type="transmembrane region" description="Helical" evidence="2">
    <location>
        <begin position="308"/>
        <end position="329"/>
    </location>
</feature>
<evidence type="ECO:0000313" key="5">
    <source>
        <dbReference type="Proteomes" id="UP000184510"/>
    </source>
</evidence>
<keyword evidence="5" id="KW-1185">Reference proteome</keyword>
<keyword evidence="2" id="KW-0472">Membrane</keyword>
<dbReference type="Pfam" id="PF14237">
    <property type="entry name" value="GYF_2"/>
    <property type="match status" value="1"/>
</dbReference>
<accession>A0A1M6GHM4</accession>
<evidence type="ECO:0000313" key="4">
    <source>
        <dbReference type="EMBL" id="SHJ09393.1"/>
    </source>
</evidence>
<evidence type="ECO:0000256" key="1">
    <source>
        <dbReference type="SAM" id="Coils"/>
    </source>
</evidence>
<feature type="transmembrane region" description="Helical" evidence="2">
    <location>
        <begin position="140"/>
        <end position="163"/>
    </location>
</feature>
<feature type="transmembrane region" description="Helical" evidence="2">
    <location>
        <begin position="183"/>
        <end position="205"/>
    </location>
</feature>
<sequence length="442" mass="49674">MADVYYYLGADNEPVGPLPLTELERFTDLGVITGETLVACAGGDDWLPLDEVVGLKEPMKDVLPSLPRMDQTEGVKTDLPESLKHATWNSDPSAEASREQLKSFVSLKFWNSIEKFTLAGVASFLLLHIVLMGEGIIPDGLLILGMLVTLAVFGIMGLMHIVVFFRCWRSIPAQFRTMGPRKAVYPLFIPLWHIWWYFVSLRGLVKSIESWEKHCEIESQDDSLRLATVWAALWGLTCYVFSFLLRSEWLASALYNAGCIALIFLGYRLFKPLVWRINTLRGEPILEGSWLGALVAGQGAAEKKRTGVVSASVVITLAALLGVFLPNYVEEPQAHAAANPQVQMPEYQLPEQVAAPVIPRQDKITEADLIQIRLQLELMREEMNAVRARLAQLGRNYSYASSQIEADYIQREMNLCRQRETQISMKVIEVMAFLAKHSDELE</sequence>
<feature type="transmembrane region" description="Helical" evidence="2">
    <location>
        <begin position="226"/>
        <end position="245"/>
    </location>
</feature>
<dbReference type="InParanoid" id="A0A1M6GHM4"/>
<protein>
    <recommendedName>
        <fullName evidence="3">GYF domain-containing protein</fullName>
    </recommendedName>
</protein>
<keyword evidence="2" id="KW-1133">Transmembrane helix</keyword>
<feature type="transmembrane region" description="Helical" evidence="2">
    <location>
        <begin position="116"/>
        <end position="133"/>
    </location>
</feature>
<feature type="domain" description="GYF" evidence="3">
    <location>
        <begin position="6"/>
        <end position="55"/>
    </location>
</feature>
<reference evidence="4 5" key="1">
    <citation type="submission" date="2016-11" db="EMBL/GenBank/DDBJ databases">
        <authorList>
            <person name="Jaros S."/>
            <person name="Januszkiewicz K."/>
            <person name="Wedrychowicz H."/>
        </authorList>
    </citation>
    <scope>NUCLEOTIDE SEQUENCE [LARGE SCALE GENOMIC DNA]</scope>
    <source>
        <strain evidence="4 5">DSM 18772</strain>
    </source>
</reference>
<name>A0A1M6GHM4_9BACT</name>
<dbReference type="RefSeq" id="WP_143158565.1">
    <property type="nucleotide sequence ID" value="NZ_FQYR01000003.1"/>
</dbReference>
<dbReference type="AlphaFoldDB" id="A0A1M6GHM4"/>
<evidence type="ECO:0000256" key="2">
    <source>
        <dbReference type="SAM" id="Phobius"/>
    </source>
</evidence>
<dbReference type="EMBL" id="FQYR01000003">
    <property type="protein sequence ID" value="SHJ09393.1"/>
    <property type="molecule type" value="Genomic_DNA"/>
</dbReference>
<dbReference type="InterPro" id="IPR025640">
    <property type="entry name" value="GYF_2"/>
</dbReference>
<gene>
    <name evidence="4" type="ORF">SAMN02745181_1172</name>
</gene>
<feature type="coiled-coil region" evidence="1">
    <location>
        <begin position="369"/>
        <end position="396"/>
    </location>
</feature>
<dbReference type="Proteomes" id="UP000184510">
    <property type="component" value="Unassembled WGS sequence"/>
</dbReference>
<organism evidence="4 5">
    <name type="scientific">Rubritalea squalenifaciens DSM 18772</name>
    <dbReference type="NCBI Taxonomy" id="1123071"/>
    <lineage>
        <taxon>Bacteria</taxon>
        <taxon>Pseudomonadati</taxon>
        <taxon>Verrucomicrobiota</taxon>
        <taxon>Verrucomicrobiia</taxon>
        <taxon>Verrucomicrobiales</taxon>
        <taxon>Rubritaleaceae</taxon>
        <taxon>Rubritalea</taxon>
    </lineage>
</organism>
<proteinExistence type="predicted"/>